<organism evidence="13 14">
    <name type="scientific">Batrachochytrium salamandrivorans</name>
    <dbReference type="NCBI Taxonomy" id="1357716"/>
    <lineage>
        <taxon>Eukaryota</taxon>
        <taxon>Fungi</taxon>
        <taxon>Fungi incertae sedis</taxon>
        <taxon>Chytridiomycota</taxon>
        <taxon>Chytridiomycota incertae sedis</taxon>
        <taxon>Chytridiomycetes</taxon>
        <taxon>Rhizophydiales</taxon>
        <taxon>Rhizophydiales incertae sedis</taxon>
        <taxon>Batrachochytrium</taxon>
    </lineage>
</organism>
<dbReference type="EMBL" id="JAFCIX010000433">
    <property type="protein sequence ID" value="KAH6590339.1"/>
    <property type="molecule type" value="Genomic_DNA"/>
</dbReference>
<keyword evidence="7" id="KW-0067">ATP-binding</keyword>
<proteinExistence type="predicted"/>
<accession>A0ABQ8F1C4</accession>
<dbReference type="Proteomes" id="UP001648503">
    <property type="component" value="Unassembled WGS sequence"/>
</dbReference>
<feature type="region of interest" description="Disordered" evidence="10">
    <location>
        <begin position="93"/>
        <end position="114"/>
    </location>
</feature>
<evidence type="ECO:0000256" key="8">
    <source>
        <dbReference type="ARBA" id="ARBA00047899"/>
    </source>
</evidence>
<feature type="compositionally biased region" description="Polar residues" evidence="10">
    <location>
        <begin position="60"/>
        <end position="74"/>
    </location>
</feature>
<name>A0ABQ8F1C4_9FUNG</name>
<gene>
    <name evidence="13" type="ORF">BASA50_009313</name>
</gene>
<evidence type="ECO:0000256" key="5">
    <source>
        <dbReference type="ARBA" id="ARBA00022741"/>
    </source>
</evidence>
<comment type="catalytic activity">
    <reaction evidence="8">
        <text>L-threonyl-[protein] + ATP = O-phospho-L-threonyl-[protein] + ADP + H(+)</text>
        <dbReference type="Rhea" id="RHEA:46608"/>
        <dbReference type="Rhea" id="RHEA-COMP:11060"/>
        <dbReference type="Rhea" id="RHEA-COMP:11605"/>
        <dbReference type="ChEBI" id="CHEBI:15378"/>
        <dbReference type="ChEBI" id="CHEBI:30013"/>
        <dbReference type="ChEBI" id="CHEBI:30616"/>
        <dbReference type="ChEBI" id="CHEBI:61977"/>
        <dbReference type="ChEBI" id="CHEBI:456216"/>
        <dbReference type="EC" id="2.7.11.1"/>
    </reaction>
</comment>
<evidence type="ECO:0000256" key="7">
    <source>
        <dbReference type="ARBA" id="ARBA00022840"/>
    </source>
</evidence>
<dbReference type="PANTHER" id="PTHR22984:SF25">
    <property type="entry name" value="PROTEIN KINASE DOMAIN-CONTAINING PROTEIN"/>
    <property type="match status" value="1"/>
</dbReference>
<dbReference type="InterPro" id="IPR000719">
    <property type="entry name" value="Prot_kinase_dom"/>
</dbReference>
<sequence length="449" mass="50727">MISLYGLFVLLLAAGSIHAQGDTDDGDGANQSSGSKDAPKKVPRLPLRVHSLRLKRPLHESNTPDQNDASSSADLQPKKVCKGGYWLRNTIKSCSQQQSPPEPQSSTLYGPPQSDEMPLPAYVGKLEAESYRRGQNTEQYNAFTKMEARYFASEYSRKRRLGEGDSGVVYLATRKSDGRRVAYKYIPKSEVDKYALESSPPHMCHLRNHLVRSDEPSVEQCMSSRPPNLFVPHEFLLQMYLSRPGHENPYVPEVFDYYILEDEYILVMEYIDEDWLTLFKYVKKKGLLDIETVSSIVKEIVNGMIYLKQYGVLHRDPNAGNVMYNPKTGKVKVIDFGITNVLPGWEEGKPFPSKLSNPPSPASGYKAGYYELESIHTLGKLLYMILTEMDPYTENLDHGSMLRKTLFPDSDTYKSGLKEKAIDLISALVSRNTDIVPSIEAILEHSFFN</sequence>
<dbReference type="InterPro" id="IPR011009">
    <property type="entry name" value="Kinase-like_dom_sf"/>
</dbReference>
<dbReference type="EC" id="2.7.11.1" evidence="2"/>
<evidence type="ECO:0000256" key="2">
    <source>
        <dbReference type="ARBA" id="ARBA00012513"/>
    </source>
</evidence>
<keyword evidence="6" id="KW-0418">Kinase</keyword>
<feature type="chain" id="PRO_5046227165" description="non-specific serine/threonine protein kinase" evidence="11">
    <location>
        <begin position="20"/>
        <end position="449"/>
    </location>
</feature>
<protein>
    <recommendedName>
        <fullName evidence="2">non-specific serine/threonine protein kinase</fullName>
        <ecNumber evidence="2">2.7.11.1</ecNumber>
    </recommendedName>
</protein>
<evidence type="ECO:0000256" key="3">
    <source>
        <dbReference type="ARBA" id="ARBA00022527"/>
    </source>
</evidence>
<keyword evidence="11" id="KW-0732">Signal</keyword>
<keyword evidence="4" id="KW-0808">Transferase</keyword>
<evidence type="ECO:0000313" key="13">
    <source>
        <dbReference type="EMBL" id="KAH6590339.1"/>
    </source>
</evidence>
<evidence type="ECO:0000256" key="9">
    <source>
        <dbReference type="ARBA" id="ARBA00048679"/>
    </source>
</evidence>
<dbReference type="Gene3D" id="3.30.200.20">
    <property type="entry name" value="Phosphorylase Kinase, domain 1"/>
    <property type="match status" value="1"/>
</dbReference>
<keyword evidence="3" id="KW-0723">Serine/threonine-protein kinase</keyword>
<comment type="subcellular location">
    <subcellularLocation>
        <location evidence="1">Host cell</location>
    </subcellularLocation>
</comment>
<evidence type="ECO:0000259" key="12">
    <source>
        <dbReference type="PROSITE" id="PS50011"/>
    </source>
</evidence>
<reference evidence="13 14" key="1">
    <citation type="submission" date="2021-02" db="EMBL/GenBank/DDBJ databases">
        <title>Variation within the Batrachochytrium salamandrivorans European outbreak.</title>
        <authorList>
            <person name="Kelly M."/>
            <person name="Pasmans F."/>
            <person name="Shea T.P."/>
            <person name="Munoz J.F."/>
            <person name="Carranza S."/>
            <person name="Cuomo C.A."/>
            <person name="Martel A."/>
        </authorList>
    </citation>
    <scope>NUCLEOTIDE SEQUENCE [LARGE SCALE GENOMIC DNA]</scope>
    <source>
        <strain evidence="13 14">AMFP18/2</strain>
    </source>
</reference>
<dbReference type="Pfam" id="PF00069">
    <property type="entry name" value="Pkinase"/>
    <property type="match status" value="1"/>
</dbReference>
<feature type="region of interest" description="Disordered" evidence="10">
    <location>
        <begin position="21"/>
        <end position="76"/>
    </location>
</feature>
<dbReference type="PANTHER" id="PTHR22984">
    <property type="entry name" value="SERINE/THREONINE-PROTEIN KINASE PIM"/>
    <property type="match status" value="1"/>
</dbReference>
<dbReference type="SMART" id="SM00220">
    <property type="entry name" value="S_TKc"/>
    <property type="match status" value="1"/>
</dbReference>
<evidence type="ECO:0000256" key="11">
    <source>
        <dbReference type="SAM" id="SignalP"/>
    </source>
</evidence>
<comment type="caution">
    <text evidence="13">The sequence shown here is derived from an EMBL/GenBank/DDBJ whole genome shotgun (WGS) entry which is preliminary data.</text>
</comment>
<keyword evidence="14" id="KW-1185">Reference proteome</keyword>
<evidence type="ECO:0000313" key="14">
    <source>
        <dbReference type="Proteomes" id="UP001648503"/>
    </source>
</evidence>
<keyword evidence="5" id="KW-0547">Nucleotide-binding</keyword>
<evidence type="ECO:0000256" key="6">
    <source>
        <dbReference type="ARBA" id="ARBA00022777"/>
    </source>
</evidence>
<dbReference type="Gene3D" id="1.10.510.10">
    <property type="entry name" value="Transferase(Phosphotransferase) domain 1"/>
    <property type="match status" value="1"/>
</dbReference>
<dbReference type="PROSITE" id="PS50011">
    <property type="entry name" value="PROTEIN_KINASE_DOM"/>
    <property type="match status" value="1"/>
</dbReference>
<evidence type="ECO:0000256" key="4">
    <source>
        <dbReference type="ARBA" id="ARBA00022679"/>
    </source>
</evidence>
<feature type="domain" description="Protein kinase" evidence="12">
    <location>
        <begin position="155"/>
        <end position="448"/>
    </location>
</feature>
<feature type="signal peptide" evidence="11">
    <location>
        <begin position="1"/>
        <end position="19"/>
    </location>
</feature>
<dbReference type="SUPFAM" id="SSF56112">
    <property type="entry name" value="Protein kinase-like (PK-like)"/>
    <property type="match status" value="1"/>
</dbReference>
<evidence type="ECO:0000256" key="1">
    <source>
        <dbReference type="ARBA" id="ARBA00004340"/>
    </source>
</evidence>
<dbReference type="InterPro" id="IPR051138">
    <property type="entry name" value="PIM_Ser/Thr_kinase"/>
</dbReference>
<comment type="catalytic activity">
    <reaction evidence="9">
        <text>L-seryl-[protein] + ATP = O-phospho-L-seryl-[protein] + ADP + H(+)</text>
        <dbReference type="Rhea" id="RHEA:17989"/>
        <dbReference type="Rhea" id="RHEA-COMP:9863"/>
        <dbReference type="Rhea" id="RHEA-COMP:11604"/>
        <dbReference type="ChEBI" id="CHEBI:15378"/>
        <dbReference type="ChEBI" id="CHEBI:29999"/>
        <dbReference type="ChEBI" id="CHEBI:30616"/>
        <dbReference type="ChEBI" id="CHEBI:83421"/>
        <dbReference type="ChEBI" id="CHEBI:456216"/>
        <dbReference type="EC" id="2.7.11.1"/>
    </reaction>
</comment>
<evidence type="ECO:0000256" key="10">
    <source>
        <dbReference type="SAM" id="MobiDB-lite"/>
    </source>
</evidence>